<proteinExistence type="inferred from homology"/>
<evidence type="ECO:0000256" key="3">
    <source>
        <dbReference type="ARBA" id="ARBA00022741"/>
    </source>
</evidence>
<evidence type="ECO:0000313" key="7">
    <source>
        <dbReference type="Proteomes" id="UP000271031"/>
    </source>
</evidence>
<dbReference type="FunFam" id="3.40.50.300:FF:000016">
    <property type="entry name" value="Oligopeptide ABC transporter ATP-binding component"/>
    <property type="match status" value="1"/>
</dbReference>
<dbReference type="SUPFAM" id="SSF52540">
    <property type="entry name" value="P-loop containing nucleoside triphosphate hydrolases"/>
    <property type="match status" value="1"/>
</dbReference>
<keyword evidence="7" id="KW-1185">Reference proteome</keyword>
<dbReference type="InterPro" id="IPR027417">
    <property type="entry name" value="P-loop_NTPase"/>
</dbReference>
<dbReference type="Pfam" id="PF08352">
    <property type="entry name" value="oligo_HPY"/>
    <property type="match status" value="1"/>
</dbReference>
<dbReference type="PROSITE" id="PS00211">
    <property type="entry name" value="ABC_TRANSPORTER_1"/>
    <property type="match status" value="1"/>
</dbReference>
<accession>A0A3M8DAG5</accession>
<dbReference type="Gene3D" id="3.40.50.300">
    <property type="entry name" value="P-loop containing nucleotide triphosphate hydrolases"/>
    <property type="match status" value="1"/>
</dbReference>
<evidence type="ECO:0000259" key="5">
    <source>
        <dbReference type="PROSITE" id="PS50893"/>
    </source>
</evidence>
<comment type="similarity">
    <text evidence="1">Belongs to the ABC transporter superfamily.</text>
</comment>
<dbReference type="Pfam" id="PF00005">
    <property type="entry name" value="ABC_tran"/>
    <property type="match status" value="1"/>
</dbReference>
<comment type="caution">
    <text evidence="6">The sequence shown here is derived from an EMBL/GenBank/DDBJ whole genome shotgun (WGS) entry which is preliminary data.</text>
</comment>
<dbReference type="PANTHER" id="PTHR43776">
    <property type="entry name" value="TRANSPORT ATP-BINDING PROTEIN"/>
    <property type="match status" value="1"/>
</dbReference>
<dbReference type="GO" id="GO:0055085">
    <property type="term" value="P:transmembrane transport"/>
    <property type="evidence" value="ECO:0007669"/>
    <property type="project" value="UniProtKB-ARBA"/>
</dbReference>
<dbReference type="AlphaFoldDB" id="A0A3M8DAG5"/>
<dbReference type="InterPro" id="IPR050319">
    <property type="entry name" value="ABC_transp_ATP-bind"/>
</dbReference>
<dbReference type="OrthoDB" id="8481147at2"/>
<dbReference type="RefSeq" id="WP_122919547.1">
    <property type="nucleotide sequence ID" value="NZ_RHHQ01000015.1"/>
</dbReference>
<dbReference type="Proteomes" id="UP000271031">
    <property type="component" value="Unassembled WGS sequence"/>
</dbReference>
<dbReference type="GO" id="GO:0005524">
    <property type="term" value="F:ATP binding"/>
    <property type="evidence" value="ECO:0007669"/>
    <property type="project" value="UniProtKB-KW"/>
</dbReference>
<evidence type="ECO:0000256" key="1">
    <source>
        <dbReference type="ARBA" id="ARBA00005417"/>
    </source>
</evidence>
<keyword evidence="4 6" id="KW-0067">ATP-binding</keyword>
<gene>
    <name evidence="6" type="ORF">EDM56_19310</name>
</gene>
<sequence length="334" mass="37500">MTTILRVESLRKEFRKTGGLLDKWFKRSGTVLYAVDGVTFSLEAGETLGLVGESGCGKSTVSRTLMRLYEPTDGTITFLGQDITSSDEKSLRKVRKYMQMVFQDPYSSLNPRMTVREMLAETIRFHQICSNEQEQNEYIDFLLERVGLHTKDADKYPKAFSGGQRQRIGIARAIAVKPKLLIADEPVSALDVSVQAHILNLLEDLKKEFALSLIFISHDLSVVKYISDRVAVMYLGRIVEIGTTAEIFQQPAHPYTQALLSAVPRLDQVRQETIGLAGDPPSPYMQHAGCPFVTRCPKRMQLCETESPPVYEAGETHRVSCHLMADEGYRPSFS</sequence>
<dbReference type="GO" id="GO:0016887">
    <property type="term" value="F:ATP hydrolysis activity"/>
    <property type="evidence" value="ECO:0007669"/>
    <property type="project" value="InterPro"/>
</dbReference>
<evidence type="ECO:0000256" key="2">
    <source>
        <dbReference type="ARBA" id="ARBA00022448"/>
    </source>
</evidence>
<name>A0A3M8DAG5_9BACL</name>
<dbReference type="EMBL" id="RHHQ01000015">
    <property type="protein sequence ID" value="RNB85062.1"/>
    <property type="molecule type" value="Genomic_DNA"/>
</dbReference>
<dbReference type="PANTHER" id="PTHR43776:SF7">
    <property type="entry name" value="D,D-DIPEPTIDE TRANSPORT ATP-BINDING PROTEIN DDPF-RELATED"/>
    <property type="match status" value="1"/>
</dbReference>
<dbReference type="PROSITE" id="PS50893">
    <property type="entry name" value="ABC_TRANSPORTER_2"/>
    <property type="match status" value="1"/>
</dbReference>
<evidence type="ECO:0000313" key="6">
    <source>
        <dbReference type="EMBL" id="RNB85062.1"/>
    </source>
</evidence>
<keyword evidence="2" id="KW-0813">Transport</keyword>
<dbReference type="SMART" id="SM00382">
    <property type="entry name" value="AAA"/>
    <property type="match status" value="1"/>
</dbReference>
<reference evidence="6 7" key="1">
    <citation type="submission" date="2018-10" db="EMBL/GenBank/DDBJ databases">
        <title>Phylogenomics of Brevibacillus.</title>
        <authorList>
            <person name="Dunlap C."/>
        </authorList>
    </citation>
    <scope>NUCLEOTIDE SEQUENCE [LARGE SCALE GENOMIC DNA]</scope>
    <source>
        <strain evidence="6 7">JCM 15716</strain>
    </source>
</reference>
<feature type="domain" description="ABC transporter" evidence="5">
    <location>
        <begin position="5"/>
        <end position="260"/>
    </location>
</feature>
<dbReference type="InterPro" id="IPR017871">
    <property type="entry name" value="ABC_transporter-like_CS"/>
</dbReference>
<keyword evidence="3" id="KW-0547">Nucleotide-binding</keyword>
<dbReference type="InterPro" id="IPR003439">
    <property type="entry name" value="ABC_transporter-like_ATP-bd"/>
</dbReference>
<dbReference type="InterPro" id="IPR003593">
    <property type="entry name" value="AAA+_ATPase"/>
</dbReference>
<dbReference type="NCBIfam" id="TIGR01727">
    <property type="entry name" value="oligo_HPY"/>
    <property type="match status" value="1"/>
</dbReference>
<organism evidence="6 7">
    <name type="scientific">Brevibacillus fluminis</name>
    <dbReference type="NCBI Taxonomy" id="511487"/>
    <lineage>
        <taxon>Bacteria</taxon>
        <taxon>Bacillati</taxon>
        <taxon>Bacillota</taxon>
        <taxon>Bacilli</taxon>
        <taxon>Bacillales</taxon>
        <taxon>Paenibacillaceae</taxon>
        <taxon>Brevibacillus</taxon>
    </lineage>
</organism>
<protein>
    <submittedName>
        <fullName evidence="6">ATP-binding cassette domain-containing protein</fullName>
    </submittedName>
</protein>
<dbReference type="CDD" id="cd03257">
    <property type="entry name" value="ABC_NikE_OppD_transporters"/>
    <property type="match status" value="1"/>
</dbReference>
<dbReference type="InterPro" id="IPR013563">
    <property type="entry name" value="Oligopep_ABC_C"/>
</dbReference>
<dbReference type="GO" id="GO:0015833">
    <property type="term" value="P:peptide transport"/>
    <property type="evidence" value="ECO:0007669"/>
    <property type="project" value="InterPro"/>
</dbReference>
<evidence type="ECO:0000256" key="4">
    <source>
        <dbReference type="ARBA" id="ARBA00022840"/>
    </source>
</evidence>